<keyword evidence="2" id="KW-0677">Repeat</keyword>
<dbReference type="PANTHER" id="PTHR48051:SF1">
    <property type="entry name" value="RAS SUPPRESSOR PROTEIN 1"/>
    <property type="match status" value="1"/>
</dbReference>
<dbReference type="AlphaFoldDB" id="A0A1D1YCA2"/>
<evidence type="ECO:0000256" key="1">
    <source>
        <dbReference type="ARBA" id="ARBA00022614"/>
    </source>
</evidence>
<dbReference type="EMBL" id="GDJX01015657">
    <property type="protein sequence ID" value="JAT52279.1"/>
    <property type="molecule type" value="Transcribed_RNA"/>
</dbReference>
<dbReference type="GO" id="GO:0005737">
    <property type="term" value="C:cytoplasm"/>
    <property type="evidence" value="ECO:0007669"/>
    <property type="project" value="TreeGrafter"/>
</dbReference>
<evidence type="ECO:0000259" key="6">
    <source>
        <dbReference type="Pfam" id="PF23598"/>
    </source>
</evidence>
<evidence type="ECO:0000256" key="2">
    <source>
        <dbReference type="ARBA" id="ARBA00022737"/>
    </source>
</evidence>
<dbReference type="FunFam" id="3.80.10.10:FF:000405">
    <property type="entry name" value="Plant intracellular Ras-group-related LRR protein 4"/>
    <property type="match status" value="1"/>
</dbReference>
<evidence type="ECO:0000256" key="5">
    <source>
        <dbReference type="SAM" id="MobiDB-lite"/>
    </source>
</evidence>
<comment type="similarity">
    <text evidence="3">Belongs to the SHOC2 family.</text>
</comment>
<evidence type="ECO:0000313" key="8">
    <source>
        <dbReference type="EMBL" id="JAT64301.1"/>
    </source>
</evidence>
<dbReference type="InterPro" id="IPR055414">
    <property type="entry name" value="LRR_R13L4/SHOC2-like"/>
</dbReference>
<feature type="domain" description="Disease resistance R13L4/SHOC-2-like LRR" evidence="6">
    <location>
        <begin position="226"/>
        <end position="354"/>
    </location>
</feature>
<dbReference type="SMART" id="SM00364">
    <property type="entry name" value="LRR_BAC"/>
    <property type="match status" value="9"/>
</dbReference>
<evidence type="ECO:0000313" key="7">
    <source>
        <dbReference type="EMBL" id="JAT52279.1"/>
    </source>
</evidence>
<dbReference type="InterPro" id="IPR050216">
    <property type="entry name" value="LRR_domain-containing"/>
</dbReference>
<dbReference type="InterPro" id="IPR001611">
    <property type="entry name" value="Leu-rich_rpt"/>
</dbReference>
<keyword evidence="1" id="KW-0433">Leucine-rich repeat</keyword>
<evidence type="ECO:0000256" key="4">
    <source>
        <dbReference type="ARBA" id="ARBA00037519"/>
    </source>
</evidence>
<gene>
    <name evidence="7" type="primary">Lrrc7_0</name>
    <name evidence="8" type="synonym">Lrrc7_1</name>
    <name evidence="8" type="ORF">g.93506</name>
    <name evidence="7" type="ORF">g.93509</name>
</gene>
<dbReference type="PANTHER" id="PTHR48051">
    <property type="match status" value="1"/>
</dbReference>
<comment type="function">
    <text evidence="4">Leucine-rich repeat protein that likely mediates protein interactions, possibly in the context of signal transduction.</text>
</comment>
<dbReference type="Gene3D" id="3.80.10.10">
    <property type="entry name" value="Ribonuclease Inhibitor"/>
    <property type="match status" value="2"/>
</dbReference>
<dbReference type="SMART" id="SM00369">
    <property type="entry name" value="LRR_TYP"/>
    <property type="match status" value="8"/>
</dbReference>
<sequence length="556" mass="61529">SLSLSLSAWRAAMAVVLPPPPASPAMVEAVDEIMMTYRSLPPRPSIEEVEAAEAVIRGAAAEEQARLDDVDRAEKHPDLPDELFYVLQEVRRAAVRLQAEEQRREARRVVDLDDRFRALDDLIQRASRLVSPDAGSGGDAREEAPAGLGPLGPAVGRAEKKVGVSDLILVREDKDEKVALQDVPKALVRASSLKLALPSVFADGESEKFSLIKVAGLIEMTAKNEVQVLDLQGKLMDQIEWLPLSLGKLTRVNELNLSENQIMALPQTIGSLKFLTKLDIHSNKLINLPESFVELSSLTDLDLHANHLKSLPASFGNLTSLVNLDLSSNQLSVLPDTLGNLTNLRRLDVETNELEELPYTIGSCSSLVELRLDFNELRALPEAIGKLESLEILTLHYNRIKGLPTTMASLLKLRELDVSFNALEMIPESLCFATSLVKLNVGNNFADLRALPRSIGNLEMLEELDISNDQIRTLPNSFRLLSNLRVFRADETPLEVPPRHVVKLGAQAVVQFMADLVAAKDVVPQIKEKKGFWFWLRSLFRPRRNGDVRNADSAKN</sequence>
<dbReference type="Pfam" id="PF23598">
    <property type="entry name" value="LRR_14"/>
    <property type="match status" value="1"/>
</dbReference>
<dbReference type="EMBL" id="GDJX01003635">
    <property type="protein sequence ID" value="JAT64301.1"/>
    <property type="molecule type" value="Transcribed_RNA"/>
</dbReference>
<proteinExistence type="inferred from homology"/>
<dbReference type="InterPro" id="IPR003591">
    <property type="entry name" value="Leu-rich_rpt_typical-subtyp"/>
</dbReference>
<accession>A0A1D1YCA2</accession>
<dbReference type="InterPro" id="IPR032675">
    <property type="entry name" value="LRR_dom_sf"/>
</dbReference>
<evidence type="ECO:0000256" key="3">
    <source>
        <dbReference type="ARBA" id="ARBA00023786"/>
    </source>
</evidence>
<dbReference type="Pfam" id="PF13855">
    <property type="entry name" value="LRR_8"/>
    <property type="match status" value="1"/>
</dbReference>
<name>A0A1D1YCA2_9ARAE</name>
<protein>
    <submittedName>
        <fullName evidence="7">Leucine-rich repeat-containing protein 7</fullName>
    </submittedName>
</protein>
<organism evidence="7">
    <name type="scientific">Anthurium amnicola</name>
    <dbReference type="NCBI Taxonomy" id="1678845"/>
    <lineage>
        <taxon>Eukaryota</taxon>
        <taxon>Viridiplantae</taxon>
        <taxon>Streptophyta</taxon>
        <taxon>Embryophyta</taxon>
        <taxon>Tracheophyta</taxon>
        <taxon>Spermatophyta</taxon>
        <taxon>Magnoliopsida</taxon>
        <taxon>Liliopsida</taxon>
        <taxon>Araceae</taxon>
        <taxon>Pothoideae</taxon>
        <taxon>Potheae</taxon>
        <taxon>Anthurium</taxon>
    </lineage>
</organism>
<dbReference type="PROSITE" id="PS51450">
    <property type="entry name" value="LRR"/>
    <property type="match status" value="2"/>
</dbReference>
<reference evidence="7" key="1">
    <citation type="submission" date="2015-07" db="EMBL/GenBank/DDBJ databases">
        <title>Transcriptome Assembly of Anthurium amnicola.</title>
        <authorList>
            <person name="Suzuki J."/>
        </authorList>
    </citation>
    <scope>NUCLEOTIDE SEQUENCE</scope>
</reference>
<dbReference type="SUPFAM" id="SSF52058">
    <property type="entry name" value="L domain-like"/>
    <property type="match status" value="1"/>
</dbReference>
<feature type="region of interest" description="Disordered" evidence="5">
    <location>
        <begin position="130"/>
        <end position="152"/>
    </location>
</feature>
<feature type="non-terminal residue" evidence="7">
    <location>
        <position position="1"/>
    </location>
</feature>